<dbReference type="EnsemblMetazoa" id="Aqu2.1.07003_001">
    <property type="protein sequence ID" value="Aqu2.1.07003_001"/>
    <property type="gene ID" value="Aqu2.1.07003"/>
</dbReference>
<dbReference type="AlphaFoldDB" id="A0A1X7SY49"/>
<reference evidence="1" key="1">
    <citation type="submission" date="2017-05" db="UniProtKB">
        <authorList>
            <consortium name="EnsemblMetazoa"/>
        </authorList>
    </citation>
    <scope>IDENTIFICATION</scope>
</reference>
<accession>A0A1X7SY49</accession>
<protein>
    <submittedName>
        <fullName evidence="1">Uncharacterized protein</fullName>
    </submittedName>
</protein>
<dbReference type="OrthoDB" id="431588at2759"/>
<dbReference type="InParanoid" id="A0A1X7SY49"/>
<sequence>LAQFVAALGNVSSCVTHCTNLTSLRKVLNEAKSLLAKSISSFKDEVSSQYELTVASFEEALSSNNDYIQSLKLFSEGGNYSIEEIEKIRPKLDKQGDRIKKYKIQVTEDIKSLSATIPDRFEHVFNKHFIHTYEYHLADISMIDSIENLIRNCQILIKTE</sequence>
<proteinExistence type="predicted"/>
<organism evidence="1">
    <name type="scientific">Amphimedon queenslandica</name>
    <name type="common">Sponge</name>
    <dbReference type="NCBI Taxonomy" id="400682"/>
    <lineage>
        <taxon>Eukaryota</taxon>
        <taxon>Metazoa</taxon>
        <taxon>Porifera</taxon>
        <taxon>Demospongiae</taxon>
        <taxon>Heteroscleromorpha</taxon>
        <taxon>Haplosclerida</taxon>
        <taxon>Niphatidae</taxon>
        <taxon>Amphimedon</taxon>
    </lineage>
</organism>
<evidence type="ECO:0000313" key="1">
    <source>
        <dbReference type="EnsemblMetazoa" id="Aqu2.1.07003_001"/>
    </source>
</evidence>
<name>A0A1X7SY49_AMPQE</name>